<dbReference type="InterPro" id="IPR017937">
    <property type="entry name" value="Thioredoxin_CS"/>
</dbReference>
<evidence type="ECO:0000256" key="8">
    <source>
        <dbReference type="SAM" id="SignalP"/>
    </source>
</evidence>
<feature type="transmembrane region" description="Helical" evidence="7">
    <location>
        <begin position="384"/>
        <end position="407"/>
    </location>
</feature>
<evidence type="ECO:0000256" key="3">
    <source>
        <dbReference type="ARBA" id="ARBA00022748"/>
    </source>
</evidence>
<evidence type="ECO:0000256" key="6">
    <source>
        <dbReference type="ARBA" id="ARBA00023284"/>
    </source>
</evidence>
<dbReference type="Gene3D" id="3.40.30.10">
    <property type="entry name" value="Glutaredoxin"/>
    <property type="match status" value="1"/>
</dbReference>
<dbReference type="PANTHER" id="PTHR32234">
    <property type="entry name" value="THIOL:DISULFIDE INTERCHANGE PROTEIN DSBD"/>
    <property type="match status" value="1"/>
</dbReference>
<evidence type="ECO:0000313" key="11">
    <source>
        <dbReference type="EMBL" id="ABV95140.1"/>
    </source>
</evidence>
<dbReference type="Pfam" id="PF13899">
    <property type="entry name" value="Thioredoxin_7"/>
    <property type="match status" value="1"/>
</dbReference>
<dbReference type="GO" id="GO:0016020">
    <property type="term" value="C:membrane"/>
    <property type="evidence" value="ECO:0007669"/>
    <property type="project" value="UniProtKB-SubCell"/>
</dbReference>
<sequence>MTTLARCALHALALTCLWLAYALPGQAAESEPHVSAISTARLVTAEDAVAPNAQSISAALAITLEDSWKTYWRSPGEVGLPPEISWEGSENIASVELLYPAPTRFRAFGIENFGYADEVNFPLKVTLEDPGAPAKLSANVSILVCAEICVPEEFALDLDLGTGTGVDAASANLIASAAALVPEPADLYGVTLEAAALADDGAALVVAFSRRGGWQSPDIFPEMGEYTAFGAPDVRIDPEGDTMWARLPVLSDPVSSDMPLRLTLTDDGMAVDLPEVPLVSQVPAPPFEPQAEMTAVSELLWIALIAVIGGLILNVMPCVLPVLSIKFASALKAADQSAARVRGGFLMSAAGVLAFMWLLAAGTLGARAMGLSVGWGLQFQNPYFLTAMLLILTVFAANLAGLFEISLPQSWMTRMSSDKGSGYTGDFATGAFAAVLATPCSAPFLGTAIAFAMAGRPIDIVVIFTALGIGLALPYLLVAAAPGLVRYLPKPGRWMLLVKAVLAGLLILTAAWLLWVLGGVAGSAALLWVAALLAVLVLLLSPVARGVGRTRVGLVLATVIAAFFLPMSTSTPDTAMNAKLDAEWIAFERSDIPKRVAAGEIVFVDVTADWCLTCKANKALVLDREPVAGLLASEAVTAMRADWTRPDESISAYLESFGRFGIPFNVVYGPAAPEGLPLPELLTADIVQDALLRAGMNQIAQAD</sequence>
<protein>
    <submittedName>
        <fullName evidence="11">Thiol:disulfide interchange protein DsbD</fullName>
    </submittedName>
</protein>
<dbReference type="GO" id="GO:0045454">
    <property type="term" value="P:cell redox homeostasis"/>
    <property type="evidence" value="ECO:0007669"/>
    <property type="project" value="TreeGrafter"/>
</dbReference>
<accession>A8LP75</accession>
<gene>
    <name evidence="11" type="primary">dsbD</name>
    <name evidence="11" type="ordered locus">Dshi_3407</name>
</gene>
<dbReference type="GO" id="GO:0015035">
    <property type="term" value="F:protein-disulfide reductase activity"/>
    <property type="evidence" value="ECO:0007669"/>
    <property type="project" value="TreeGrafter"/>
</dbReference>
<evidence type="ECO:0000256" key="5">
    <source>
        <dbReference type="ARBA" id="ARBA00023136"/>
    </source>
</evidence>
<evidence type="ECO:0000256" key="2">
    <source>
        <dbReference type="ARBA" id="ARBA00022692"/>
    </source>
</evidence>
<feature type="transmembrane region" description="Helical" evidence="7">
    <location>
        <begin position="521"/>
        <end position="540"/>
    </location>
</feature>
<evidence type="ECO:0000259" key="9">
    <source>
        <dbReference type="Pfam" id="PF02683"/>
    </source>
</evidence>
<dbReference type="OrthoDB" id="9811036at2"/>
<dbReference type="InterPro" id="IPR035671">
    <property type="entry name" value="DsbD_gamma"/>
</dbReference>
<dbReference type="KEGG" id="dsh:Dshi_3407"/>
<dbReference type="EMBL" id="CP000830">
    <property type="protein sequence ID" value="ABV95140.1"/>
    <property type="molecule type" value="Genomic_DNA"/>
</dbReference>
<dbReference type="InterPro" id="IPR028250">
    <property type="entry name" value="DsbDN"/>
</dbReference>
<reference evidence="12" key="1">
    <citation type="journal article" date="2010" name="ISME J.">
        <title>The complete genome sequence of the algal symbiont Dinoroseobacter shibae: a hitchhiker's guide to life in the sea.</title>
        <authorList>
            <person name="Wagner-Dobler I."/>
            <person name="Ballhausen B."/>
            <person name="Berger M."/>
            <person name="Brinkhoff T."/>
            <person name="Buchholz I."/>
            <person name="Bunk B."/>
            <person name="Cypionka H."/>
            <person name="Daniel R."/>
            <person name="Drepper T."/>
            <person name="Gerdts G."/>
            <person name="Hahnke S."/>
            <person name="Han C."/>
            <person name="Jahn D."/>
            <person name="Kalhoefer D."/>
            <person name="Kiss H."/>
            <person name="Klenk H.P."/>
            <person name="Kyrpides N."/>
            <person name="Liebl W."/>
            <person name="Liesegang H."/>
            <person name="Meincke L."/>
            <person name="Pati A."/>
            <person name="Petersen J."/>
            <person name="Piekarski T."/>
            <person name="Pommerenke C."/>
            <person name="Pradella S."/>
            <person name="Pukall R."/>
            <person name="Rabus R."/>
            <person name="Stackebrandt E."/>
            <person name="Thole S."/>
            <person name="Thompson L."/>
            <person name="Tielen P."/>
            <person name="Tomasch J."/>
            <person name="von Jan M."/>
            <person name="Wanphrut N."/>
            <person name="Wichels A."/>
            <person name="Zech H."/>
            <person name="Simon M."/>
        </authorList>
    </citation>
    <scope>NUCLEOTIDE SEQUENCE [LARGE SCALE GENOMIC DNA]</scope>
    <source>
        <strain evidence="12">DSM 16493 / NCIMB 14021 / DFL 12</strain>
    </source>
</reference>
<dbReference type="AlphaFoldDB" id="A8LP75"/>
<dbReference type="Pfam" id="PF11412">
    <property type="entry name" value="DsbD_N"/>
    <property type="match status" value="1"/>
</dbReference>
<feature type="domain" description="Cytochrome C biogenesis protein transmembrane" evidence="9">
    <location>
        <begin position="301"/>
        <end position="514"/>
    </location>
</feature>
<feature type="transmembrane region" description="Helical" evidence="7">
    <location>
        <begin position="460"/>
        <end position="484"/>
    </location>
</feature>
<evidence type="ECO:0000256" key="4">
    <source>
        <dbReference type="ARBA" id="ARBA00022989"/>
    </source>
</evidence>
<keyword evidence="2 7" id="KW-0812">Transmembrane</keyword>
<dbReference type="eggNOG" id="COG4233">
    <property type="taxonomic scope" value="Bacteria"/>
</dbReference>
<dbReference type="Proteomes" id="UP000006833">
    <property type="component" value="Chromosome"/>
</dbReference>
<feature type="transmembrane region" description="Helical" evidence="7">
    <location>
        <begin position="427"/>
        <end position="454"/>
    </location>
</feature>
<dbReference type="CDD" id="cd02953">
    <property type="entry name" value="DsbDgamma"/>
    <property type="match status" value="1"/>
</dbReference>
<organism evidence="11 12">
    <name type="scientific">Dinoroseobacter shibae (strain DSM 16493 / NCIMB 14021 / DFL 12)</name>
    <dbReference type="NCBI Taxonomy" id="398580"/>
    <lineage>
        <taxon>Bacteria</taxon>
        <taxon>Pseudomonadati</taxon>
        <taxon>Pseudomonadota</taxon>
        <taxon>Alphaproteobacteria</taxon>
        <taxon>Rhodobacterales</taxon>
        <taxon>Roseobacteraceae</taxon>
        <taxon>Dinoroseobacter</taxon>
    </lineage>
</organism>
<keyword evidence="4 7" id="KW-1133">Transmembrane helix</keyword>
<comment type="subcellular location">
    <subcellularLocation>
        <location evidence="1">Membrane</location>
        <topology evidence="1">Multi-pass membrane protein</topology>
    </subcellularLocation>
</comment>
<keyword evidence="6" id="KW-0676">Redox-active center</keyword>
<keyword evidence="12" id="KW-1185">Reference proteome</keyword>
<dbReference type="GO" id="GO:0017004">
    <property type="term" value="P:cytochrome complex assembly"/>
    <property type="evidence" value="ECO:0007669"/>
    <property type="project" value="UniProtKB-KW"/>
</dbReference>
<dbReference type="Pfam" id="PF02683">
    <property type="entry name" value="DsbD_TM"/>
    <property type="match status" value="1"/>
</dbReference>
<evidence type="ECO:0000259" key="10">
    <source>
        <dbReference type="Pfam" id="PF11412"/>
    </source>
</evidence>
<feature type="transmembrane region" description="Helical" evidence="7">
    <location>
        <begin position="299"/>
        <end position="323"/>
    </location>
</feature>
<feature type="signal peptide" evidence="8">
    <location>
        <begin position="1"/>
        <end position="27"/>
    </location>
</feature>
<dbReference type="HOGENOM" id="CLU_014657_1_1_5"/>
<evidence type="ECO:0000313" key="12">
    <source>
        <dbReference type="Proteomes" id="UP000006833"/>
    </source>
</evidence>
<dbReference type="RefSeq" id="WP_012180064.1">
    <property type="nucleotide sequence ID" value="NC_009952.1"/>
</dbReference>
<feature type="transmembrane region" description="Helical" evidence="7">
    <location>
        <begin position="552"/>
        <end position="569"/>
    </location>
</feature>
<evidence type="ECO:0000256" key="7">
    <source>
        <dbReference type="SAM" id="Phobius"/>
    </source>
</evidence>
<keyword evidence="5 7" id="KW-0472">Membrane</keyword>
<keyword evidence="3" id="KW-0201">Cytochrome c-type biogenesis</keyword>
<dbReference type="InterPro" id="IPR036249">
    <property type="entry name" value="Thioredoxin-like_sf"/>
</dbReference>
<name>A8LP75_DINSH</name>
<dbReference type="PANTHER" id="PTHR32234:SF3">
    <property type="entry name" value="SUPPRESSION OF COPPER SENSITIVITY PROTEIN"/>
    <property type="match status" value="1"/>
</dbReference>
<proteinExistence type="predicted"/>
<feature type="chain" id="PRO_5002722976" evidence="8">
    <location>
        <begin position="28"/>
        <end position="703"/>
    </location>
</feature>
<evidence type="ECO:0000256" key="1">
    <source>
        <dbReference type="ARBA" id="ARBA00004141"/>
    </source>
</evidence>
<feature type="domain" description="Thiol:disulfide interchange protein DsbD N-terminal" evidence="10">
    <location>
        <begin position="40"/>
        <end position="153"/>
    </location>
</feature>
<feature type="transmembrane region" description="Helical" evidence="7">
    <location>
        <begin position="496"/>
        <end position="515"/>
    </location>
</feature>
<keyword evidence="8" id="KW-0732">Signal</keyword>
<dbReference type="SUPFAM" id="SSF52833">
    <property type="entry name" value="Thioredoxin-like"/>
    <property type="match status" value="1"/>
</dbReference>
<feature type="transmembrane region" description="Helical" evidence="7">
    <location>
        <begin position="344"/>
        <end position="364"/>
    </location>
</feature>
<dbReference type="InterPro" id="IPR003834">
    <property type="entry name" value="Cyt_c_assmbl_TM_dom"/>
</dbReference>
<dbReference type="STRING" id="398580.Dshi_3407"/>
<dbReference type="eggNOG" id="COG4232">
    <property type="taxonomic scope" value="Bacteria"/>
</dbReference>
<dbReference type="PROSITE" id="PS00194">
    <property type="entry name" value="THIOREDOXIN_1"/>
    <property type="match status" value="1"/>
</dbReference>